<feature type="transmembrane region" description="Helical" evidence="1">
    <location>
        <begin position="7"/>
        <end position="25"/>
    </location>
</feature>
<dbReference type="InterPro" id="IPR053154">
    <property type="entry name" value="c-di-AMP_regulator"/>
</dbReference>
<gene>
    <name evidence="2" type="ORF">ENV82_04510</name>
</gene>
<dbReference type="InterPro" id="IPR012505">
    <property type="entry name" value="YbbR"/>
</dbReference>
<evidence type="ECO:0000256" key="1">
    <source>
        <dbReference type="SAM" id="Phobius"/>
    </source>
</evidence>
<protein>
    <recommendedName>
        <fullName evidence="3">YbbR-like domain-containing protein</fullName>
    </recommendedName>
</protein>
<dbReference type="Gene3D" id="2.170.120.30">
    <property type="match status" value="2"/>
</dbReference>
<dbReference type="PANTHER" id="PTHR37804:SF1">
    <property type="entry name" value="CDAA REGULATORY PROTEIN CDAR"/>
    <property type="match status" value="1"/>
</dbReference>
<dbReference type="Pfam" id="PF07949">
    <property type="entry name" value="YbbR"/>
    <property type="match status" value="3"/>
</dbReference>
<dbReference type="AlphaFoldDB" id="A0A7C4TW30"/>
<dbReference type="EMBL" id="DTHV01000141">
    <property type="protein sequence ID" value="HGW60672.1"/>
    <property type="molecule type" value="Genomic_DNA"/>
</dbReference>
<reference evidence="2" key="1">
    <citation type="journal article" date="2020" name="mSystems">
        <title>Genome- and Community-Level Interaction Insights into Carbon Utilization and Element Cycling Functions of Hydrothermarchaeota in Hydrothermal Sediment.</title>
        <authorList>
            <person name="Zhou Z."/>
            <person name="Liu Y."/>
            <person name="Xu W."/>
            <person name="Pan J."/>
            <person name="Luo Z.H."/>
            <person name="Li M."/>
        </authorList>
    </citation>
    <scope>NUCLEOTIDE SEQUENCE [LARGE SCALE GENOMIC DNA]</scope>
    <source>
        <strain evidence="2">SpSt-794</strain>
    </source>
</reference>
<keyword evidence="1" id="KW-0472">Membrane</keyword>
<comment type="caution">
    <text evidence="2">The sequence shown here is derived from an EMBL/GenBank/DDBJ whole genome shotgun (WGS) entry which is preliminary data.</text>
</comment>
<organism evidence="2">
    <name type="scientific">Caldisericum exile</name>
    <dbReference type="NCBI Taxonomy" id="693075"/>
    <lineage>
        <taxon>Bacteria</taxon>
        <taxon>Pseudomonadati</taxon>
        <taxon>Caldisericota/Cryosericota group</taxon>
        <taxon>Caldisericota</taxon>
        <taxon>Caldisericia</taxon>
        <taxon>Caldisericales</taxon>
        <taxon>Caldisericaceae</taxon>
        <taxon>Caldisericum</taxon>
    </lineage>
</organism>
<keyword evidence="1" id="KW-0812">Transmembrane</keyword>
<name>A0A7C4TW30_9BACT</name>
<dbReference type="PANTHER" id="PTHR37804">
    <property type="entry name" value="CDAA REGULATORY PROTEIN CDAR"/>
    <property type="match status" value="1"/>
</dbReference>
<evidence type="ECO:0000313" key="2">
    <source>
        <dbReference type="EMBL" id="HGW60672.1"/>
    </source>
</evidence>
<sequence>MKFLKGIFNIKVLSVIFAIGLWYYISVTQGPVITKTFNNVPVVPINIPPDSYVSNSIQNISVVIEGPSKIVLGMRDSDFIASVDLSNKKEGDFLLPVEVKTPTSVVKVKSFSPEKLRVVLESISTKKFPVVCEFANTTQSERYPSIPIISPPLILISGPMSSLSNIKRVFVTVDLSKISGTTTLTLPVQAETSDGSTLKNVYFNPSTVVVTVNPATETGLLTLPIVPNISNTPPSNFGIRSATVSPSVITISGPISIISTIKSITTEPIDVSSIFKKTEVTTKLAKISGVTFPFDSCKVTVDIQPLVSRVFTIPVDVIPPQTKQYTLTQTNVNITVLGFKDVIDAIPEGTIKCSVDLSTFDTGTYTIPVSITSLPQGIILQSMVPSSIEVKIY</sequence>
<evidence type="ECO:0008006" key="3">
    <source>
        <dbReference type="Google" id="ProtNLM"/>
    </source>
</evidence>
<keyword evidence="1" id="KW-1133">Transmembrane helix</keyword>
<accession>A0A7C4TW30</accession>
<proteinExistence type="predicted"/>
<dbReference type="Gene3D" id="2.170.120.40">
    <property type="entry name" value="YbbR-like domain"/>
    <property type="match status" value="2"/>
</dbReference>